<comment type="caution">
    <text evidence="2">The sequence shown here is derived from an EMBL/GenBank/DDBJ whole genome shotgun (WGS) entry which is preliminary data.</text>
</comment>
<evidence type="ECO:0000313" key="3">
    <source>
        <dbReference type="Proteomes" id="UP000284842"/>
    </source>
</evidence>
<dbReference type="Proteomes" id="UP000284842">
    <property type="component" value="Unassembled WGS sequence"/>
</dbReference>
<dbReference type="SUPFAM" id="SSF81383">
    <property type="entry name" value="F-box domain"/>
    <property type="match status" value="1"/>
</dbReference>
<name>A0A409WWS6_9AGAR</name>
<feature type="domain" description="F-box" evidence="1">
    <location>
        <begin position="3"/>
        <end position="49"/>
    </location>
</feature>
<gene>
    <name evidence="2" type="ORF">CVT24_012963</name>
</gene>
<dbReference type="InParanoid" id="A0A409WWS6"/>
<dbReference type="SMART" id="SM00256">
    <property type="entry name" value="FBOX"/>
    <property type="match status" value="1"/>
</dbReference>
<dbReference type="OrthoDB" id="2688364at2759"/>
<dbReference type="Pfam" id="PF12937">
    <property type="entry name" value="F-box-like"/>
    <property type="match status" value="1"/>
</dbReference>
<sequence length="639" mass="71290">MAFMLLTDIPPDVLLRIFALLDLKDLVSLRKTCKTLLSLSHEKTIWLRLADRLCTEYLLFPSSFPPQSLESAVLEDIVTRPVRWEKLVQQEEVITPVSTRKLSSASVFKDNGFHNFLVPGGRFLLACYEHPPRLALLDLNSTNPEIPLDTLTISERSVFSFIPSPDSSKGTFSICVHTKHLFDVYDVSPYEKDCKFAKVASCDSQLVSAAIHTPEAVSADTVVFTDGTWWFFIWNFRLDKWIKCAIRYVLPIFKVFLLHDSDSIALKHHDSFSVCPIPIEGYVSRPGASDAIPEVTLGIRSIRRFIPGLYFGLKQATNDWYSGTKHNTLLSARITSTKTSVMTLRFYDVEHDKDTLDLSPSPHHGVVSIPNQPWATICMPCLDENLPVPCWKPCNDGLYSVSNSPSNPAHINCQGVKALTDGIVQASSALIDLQIPDITNALHSPPEVKLQILYERVLSPPPNYGFREATDDWYSGSKYHTTVAVSSSTQDSMMLLRFYNIEHEVLQCPSSSNGIPPNHSWATIQTHPDRSASSSRWIPCNNGIYRISQSRFDVAHFDCYGLKSLSNGAVQTSNAVINLRNAIPDIPDDARARILVCPHSGRACMYYSSPRLGSNSPGEGVIFVLDLFEPLPVPSSSEK</sequence>
<protein>
    <recommendedName>
        <fullName evidence="1">F-box domain-containing protein</fullName>
    </recommendedName>
</protein>
<evidence type="ECO:0000259" key="1">
    <source>
        <dbReference type="PROSITE" id="PS50181"/>
    </source>
</evidence>
<dbReference type="InterPro" id="IPR036047">
    <property type="entry name" value="F-box-like_dom_sf"/>
</dbReference>
<accession>A0A409WWS6</accession>
<evidence type="ECO:0000313" key="2">
    <source>
        <dbReference type="EMBL" id="PPQ82929.1"/>
    </source>
</evidence>
<keyword evidence="3" id="KW-1185">Reference proteome</keyword>
<dbReference type="EMBL" id="NHTK01005096">
    <property type="protein sequence ID" value="PPQ82929.1"/>
    <property type="molecule type" value="Genomic_DNA"/>
</dbReference>
<dbReference type="Gene3D" id="1.20.1280.50">
    <property type="match status" value="1"/>
</dbReference>
<reference evidence="2 3" key="1">
    <citation type="journal article" date="2018" name="Evol. Lett.">
        <title>Horizontal gene cluster transfer increased hallucinogenic mushroom diversity.</title>
        <authorList>
            <person name="Reynolds H.T."/>
            <person name="Vijayakumar V."/>
            <person name="Gluck-Thaler E."/>
            <person name="Korotkin H.B."/>
            <person name="Matheny P.B."/>
            <person name="Slot J.C."/>
        </authorList>
    </citation>
    <scope>NUCLEOTIDE SEQUENCE [LARGE SCALE GENOMIC DNA]</scope>
    <source>
        <strain evidence="2 3">2629</strain>
    </source>
</reference>
<dbReference type="AlphaFoldDB" id="A0A409WWS6"/>
<dbReference type="PROSITE" id="PS50181">
    <property type="entry name" value="FBOX"/>
    <property type="match status" value="1"/>
</dbReference>
<organism evidence="2 3">
    <name type="scientific">Panaeolus cyanescens</name>
    <dbReference type="NCBI Taxonomy" id="181874"/>
    <lineage>
        <taxon>Eukaryota</taxon>
        <taxon>Fungi</taxon>
        <taxon>Dikarya</taxon>
        <taxon>Basidiomycota</taxon>
        <taxon>Agaricomycotina</taxon>
        <taxon>Agaricomycetes</taxon>
        <taxon>Agaricomycetidae</taxon>
        <taxon>Agaricales</taxon>
        <taxon>Agaricineae</taxon>
        <taxon>Galeropsidaceae</taxon>
        <taxon>Panaeolus</taxon>
    </lineage>
</organism>
<proteinExistence type="predicted"/>
<dbReference type="InterPro" id="IPR001810">
    <property type="entry name" value="F-box_dom"/>
</dbReference>